<proteinExistence type="predicted"/>
<feature type="signal peptide" evidence="1">
    <location>
        <begin position="1"/>
        <end position="21"/>
    </location>
</feature>
<keyword evidence="3" id="KW-1185">Reference proteome</keyword>
<dbReference type="Pfam" id="PF01547">
    <property type="entry name" value="SBP_bac_1"/>
    <property type="match status" value="1"/>
</dbReference>
<name>A0ABY4GGH2_9BACI</name>
<sequence length="443" mass="48816">MRKSSKLFLLFSVLIAITLFGCSNNTEETAGATEIPENPEDVSGEITVWAWALEADFLNSIIEDFNQTYPNVTVNINKQGPDQIFQRLVTGLGSGQESQLPDLVQIQDTDIASFTSKFPDSFVNLSEVGFSEHDGSFAESKQEMVKDADGNYIAFPRDLGPVGVFYRKDIFEQAGVDAESIKTWDDYIEAGEVIMEETGVPMLGLALNQQVALARFMIHQQETFYFTDEGELNVGSDELRKAAEKIKEMSDKGITTNVTDSEGQMAAIKNDGVATVPNSVWYNGSLMDQAPELSGEWGTFALPAFEEGGVRAANSGGSSFAIPNSSSNKEAAYVFGEFLSTNVDMEVKGLQEFGLFPSLEAAYDDPVFEEGLEYFDGEKFYQQFADIAVNIPQVTYTGDYPEVDDTVNEEMANMLLNDGNPEEMQQRLVERIEASTGEEDVNQ</sequence>
<dbReference type="PANTHER" id="PTHR43649:SF32">
    <property type="entry name" value="SUGAR BINDING SECRETED PROTEIN"/>
    <property type="match status" value="1"/>
</dbReference>
<accession>A0ABY4GGH2</accession>
<dbReference type="InterPro" id="IPR006059">
    <property type="entry name" value="SBP"/>
</dbReference>
<organism evidence="2 3">
    <name type="scientific">Gracilibacillus salinarum</name>
    <dbReference type="NCBI Taxonomy" id="2932255"/>
    <lineage>
        <taxon>Bacteria</taxon>
        <taxon>Bacillati</taxon>
        <taxon>Bacillota</taxon>
        <taxon>Bacilli</taxon>
        <taxon>Bacillales</taxon>
        <taxon>Bacillaceae</taxon>
        <taxon>Gracilibacillus</taxon>
    </lineage>
</organism>
<dbReference type="PANTHER" id="PTHR43649">
    <property type="entry name" value="ARABINOSE-BINDING PROTEIN-RELATED"/>
    <property type="match status" value="1"/>
</dbReference>
<dbReference type="RefSeq" id="WP_244740283.1">
    <property type="nucleotide sequence ID" value="NZ_CP095071.1"/>
</dbReference>
<dbReference type="EMBL" id="CP095071">
    <property type="protein sequence ID" value="UOQ83413.1"/>
    <property type="molecule type" value="Genomic_DNA"/>
</dbReference>
<dbReference type="Gene3D" id="3.40.190.10">
    <property type="entry name" value="Periplasmic binding protein-like II"/>
    <property type="match status" value="1"/>
</dbReference>
<dbReference type="Proteomes" id="UP000831537">
    <property type="component" value="Chromosome"/>
</dbReference>
<reference evidence="2 3" key="1">
    <citation type="submission" date="2022-04" db="EMBL/GenBank/DDBJ databases">
        <title>Gracilibacillus sp. isolated from saltern.</title>
        <authorList>
            <person name="Won M."/>
            <person name="Lee C.-M."/>
            <person name="Woen H.-Y."/>
            <person name="Kwon S.-W."/>
        </authorList>
    </citation>
    <scope>NUCLEOTIDE SEQUENCE [LARGE SCALE GENOMIC DNA]</scope>
    <source>
        <strain evidence="2 3">SSPM10-3</strain>
    </source>
</reference>
<evidence type="ECO:0000313" key="3">
    <source>
        <dbReference type="Proteomes" id="UP000831537"/>
    </source>
</evidence>
<feature type="chain" id="PRO_5045621669" evidence="1">
    <location>
        <begin position="22"/>
        <end position="443"/>
    </location>
</feature>
<evidence type="ECO:0000313" key="2">
    <source>
        <dbReference type="EMBL" id="UOQ83413.1"/>
    </source>
</evidence>
<dbReference type="SUPFAM" id="SSF53850">
    <property type="entry name" value="Periplasmic binding protein-like II"/>
    <property type="match status" value="1"/>
</dbReference>
<keyword evidence="1" id="KW-0732">Signal</keyword>
<protein>
    <submittedName>
        <fullName evidence="2">ABC transporter substrate-binding protein</fullName>
    </submittedName>
</protein>
<dbReference type="InterPro" id="IPR050490">
    <property type="entry name" value="Bact_solute-bd_prot1"/>
</dbReference>
<dbReference type="PROSITE" id="PS51257">
    <property type="entry name" value="PROKAR_LIPOPROTEIN"/>
    <property type="match status" value="1"/>
</dbReference>
<gene>
    <name evidence="2" type="ORF">MUN87_11635</name>
</gene>
<evidence type="ECO:0000256" key="1">
    <source>
        <dbReference type="SAM" id="SignalP"/>
    </source>
</evidence>